<accession>A0ABT2ER37</accession>
<sequence>MTPEQLRQRAMSWQGKRVLVVGDLMLDEYIIGVAERISPEAPVPVILCERRTYGAGGAANTALNLLTLGAKVAVCGVVGNDWAGEKLRQILNESGIDITGILTDHNRPTTLKTRIVAQTQQVARVDVESREPLNGSMEASLRGVAKELGRECDAVVVSDYAKGVVTPGLLAGLKELKGTTLLTAGPKPANINHFAGFDYLSLNRSEALASASGAKSFDEAGKRLSRQLEVQGLVITLGGDGCALFANGEQLAHIPALRVQVYDVAGAGDTFLAALTLGLVAGCQFVEAAEIATVAAATVVRKVGVATTNVDEMVHLLRSAV</sequence>
<comment type="caution">
    <text evidence="4">The sequence shown here is derived from an EMBL/GenBank/DDBJ whole genome shotgun (WGS) entry which is preliminary data.</text>
</comment>
<evidence type="ECO:0000256" key="1">
    <source>
        <dbReference type="ARBA" id="ARBA00022679"/>
    </source>
</evidence>
<dbReference type="Gene3D" id="3.40.1190.20">
    <property type="match status" value="1"/>
</dbReference>
<name>A0ABT2ER37_9BACT</name>
<protein>
    <submittedName>
        <fullName evidence="4">D-beta-D-heptose 7-phosphate kinase/D-beta-D-heptose 1-phosphate adenosyltransferase</fullName>
        <ecNumber evidence="4">2.7.1.167</ecNumber>
        <ecNumber evidence="4">2.7.7.70</ecNumber>
    </submittedName>
</protein>
<keyword evidence="4" id="KW-0548">Nucleotidyltransferase</keyword>
<dbReference type="EMBL" id="JANUCP010000005">
    <property type="protein sequence ID" value="MCS3920429.1"/>
    <property type="molecule type" value="Genomic_DNA"/>
</dbReference>
<evidence type="ECO:0000313" key="5">
    <source>
        <dbReference type="Proteomes" id="UP001204798"/>
    </source>
</evidence>
<proteinExistence type="predicted"/>
<dbReference type="GO" id="GO:0016779">
    <property type="term" value="F:nucleotidyltransferase activity"/>
    <property type="evidence" value="ECO:0007669"/>
    <property type="project" value="UniProtKB-KW"/>
</dbReference>
<dbReference type="CDD" id="cd01172">
    <property type="entry name" value="RfaE_like"/>
    <property type="match status" value="1"/>
</dbReference>
<evidence type="ECO:0000259" key="3">
    <source>
        <dbReference type="Pfam" id="PF00294"/>
    </source>
</evidence>
<organism evidence="4 5">
    <name type="scientific">Candidatus Fervidibacter sacchari</name>
    <dbReference type="NCBI Taxonomy" id="1448929"/>
    <lineage>
        <taxon>Bacteria</taxon>
        <taxon>Candidatus Fervidibacterota</taxon>
        <taxon>Candidatus Fervidibacter</taxon>
    </lineage>
</organism>
<keyword evidence="5" id="KW-1185">Reference proteome</keyword>
<dbReference type="Proteomes" id="UP001204798">
    <property type="component" value="Unassembled WGS sequence"/>
</dbReference>
<dbReference type="InterPro" id="IPR011611">
    <property type="entry name" value="PfkB_dom"/>
</dbReference>
<dbReference type="GO" id="GO:0033785">
    <property type="term" value="F:heptose 7-phosphate kinase activity"/>
    <property type="evidence" value="ECO:0007669"/>
    <property type="project" value="UniProtKB-EC"/>
</dbReference>
<dbReference type="InterPro" id="IPR002173">
    <property type="entry name" value="Carboh/pur_kinase_PfkB_CS"/>
</dbReference>
<dbReference type="EC" id="2.7.7.70" evidence="4"/>
<evidence type="ECO:0000256" key="2">
    <source>
        <dbReference type="ARBA" id="ARBA00022777"/>
    </source>
</evidence>
<dbReference type="SUPFAM" id="SSF53613">
    <property type="entry name" value="Ribokinase-like"/>
    <property type="match status" value="1"/>
</dbReference>
<dbReference type="RefSeq" id="WP_259099635.1">
    <property type="nucleotide sequence ID" value="NZ_CP130454.1"/>
</dbReference>
<keyword evidence="1 4" id="KW-0808">Transferase</keyword>
<dbReference type="PROSITE" id="PS00583">
    <property type="entry name" value="PFKB_KINASES_1"/>
    <property type="match status" value="1"/>
</dbReference>
<reference evidence="4 5" key="1">
    <citation type="submission" date="2022-08" db="EMBL/GenBank/DDBJ databases">
        <title>Bacterial and archaeal communities from various locations to study Microbial Dark Matter (Phase II).</title>
        <authorList>
            <person name="Stepanauskas R."/>
        </authorList>
    </citation>
    <scope>NUCLEOTIDE SEQUENCE [LARGE SCALE GENOMIC DNA]</scope>
    <source>
        <strain evidence="4 5">PD1</strain>
    </source>
</reference>
<dbReference type="Pfam" id="PF00294">
    <property type="entry name" value="PfkB"/>
    <property type="match status" value="1"/>
</dbReference>
<dbReference type="PROSITE" id="PS00584">
    <property type="entry name" value="PFKB_KINASES_2"/>
    <property type="match status" value="1"/>
</dbReference>
<dbReference type="PANTHER" id="PTHR46969:SF1">
    <property type="entry name" value="BIFUNCTIONAL PROTEIN HLDE"/>
    <property type="match status" value="1"/>
</dbReference>
<dbReference type="EC" id="2.7.1.167" evidence="4"/>
<feature type="domain" description="Carbohydrate kinase PfkB" evidence="3">
    <location>
        <begin position="17"/>
        <end position="308"/>
    </location>
</feature>
<evidence type="ECO:0000313" key="4">
    <source>
        <dbReference type="EMBL" id="MCS3920429.1"/>
    </source>
</evidence>
<keyword evidence="2 4" id="KW-0418">Kinase</keyword>
<gene>
    <name evidence="4" type="ORF">M2350_002858</name>
</gene>
<dbReference type="InterPro" id="IPR011913">
    <property type="entry name" value="RfaE_dom_I"/>
</dbReference>
<dbReference type="InterPro" id="IPR029056">
    <property type="entry name" value="Ribokinase-like"/>
</dbReference>
<dbReference type="PANTHER" id="PTHR46969">
    <property type="entry name" value="BIFUNCTIONAL PROTEIN HLDE"/>
    <property type="match status" value="1"/>
</dbReference>